<dbReference type="Proteomes" id="UP000652430">
    <property type="component" value="Unassembled WGS sequence"/>
</dbReference>
<keyword evidence="2" id="KW-1185">Reference proteome</keyword>
<gene>
    <name evidence="1" type="ORF">GCM10008023_14640</name>
</gene>
<reference evidence="2" key="1">
    <citation type="journal article" date="2019" name="Int. J. Syst. Evol. Microbiol.">
        <title>The Global Catalogue of Microorganisms (GCM) 10K type strain sequencing project: providing services to taxonomists for standard genome sequencing and annotation.</title>
        <authorList>
            <consortium name="The Broad Institute Genomics Platform"/>
            <consortium name="The Broad Institute Genome Sequencing Center for Infectious Disease"/>
            <person name="Wu L."/>
            <person name="Ma J."/>
        </authorList>
    </citation>
    <scope>NUCLEOTIDE SEQUENCE [LARGE SCALE GENOMIC DNA]</scope>
    <source>
        <strain evidence="2">CGMCC 1.8957</strain>
    </source>
</reference>
<organism evidence="1 2">
    <name type="scientific">Sphingomonas glacialis</name>
    <dbReference type="NCBI Taxonomy" id="658225"/>
    <lineage>
        <taxon>Bacteria</taxon>
        <taxon>Pseudomonadati</taxon>
        <taxon>Pseudomonadota</taxon>
        <taxon>Alphaproteobacteria</taxon>
        <taxon>Sphingomonadales</taxon>
        <taxon>Sphingomonadaceae</taxon>
        <taxon>Sphingomonas</taxon>
    </lineage>
</organism>
<accession>A0ABQ3LEB7</accession>
<evidence type="ECO:0000313" key="2">
    <source>
        <dbReference type="Proteomes" id="UP000652430"/>
    </source>
</evidence>
<dbReference type="EMBL" id="BNAQ01000002">
    <property type="protein sequence ID" value="GHH13742.1"/>
    <property type="molecule type" value="Genomic_DNA"/>
</dbReference>
<comment type="caution">
    <text evidence="1">The sequence shown here is derived from an EMBL/GenBank/DDBJ whole genome shotgun (WGS) entry which is preliminary data.</text>
</comment>
<name>A0ABQ3LEB7_9SPHN</name>
<proteinExistence type="predicted"/>
<sequence>MVFGIGQDARDHATLVGDTQAFFGAQGFKIDMTRHAADVGASRLLRKGIVSRNKPDRLTLEPLPVAGGAVAGA</sequence>
<evidence type="ECO:0000313" key="1">
    <source>
        <dbReference type="EMBL" id="GHH13742.1"/>
    </source>
</evidence>
<protein>
    <submittedName>
        <fullName evidence="1">Uncharacterized protein</fullName>
    </submittedName>
</protein>